<evidence type="ECO:0000256" key="2">
    <source>
        <dbReference type="RuleBase" id="RU004328"/>
    </source>
</evidence>
<feature type="chain" id="PRO_5028215259" evidence="3">
    <location>
        <begin position="20"/>
        <end position="207"/>
    </location>
</feature>
<evidence type="ECO:0000256" key="1">
    <source>
        <dbReference type="ARBA" id="ARBA00007469"/>
    </source>
</evidence>
<comment type="similarity">
    <text evidence="1 2">Belongs to the RNase T2 family.</text>
</comment>
<dbReference type="InterPro" id="IPR036430">
    <property type="entry name" value="RNase_T2-like_sf"/>
</dbReference>
<feature type="signal peptide" evidence="3">
    <location>
        <begin position="1"/>
        <end position="19"/>
    </location>
</feature>
<organism evidence="4 5">
    <name type="scientific">Terrihabitans soli</name>
    <dbReference type="NCBI Taxonomy" id="708113"/>
    <lineage>
        <taxon>Bacteria</taxon>
        <taxon>Pseudomonadati</taxon>
        <taxon>Pseudomonadota</taxon>
        <taxon>Alphaproteobacteria</taxon>
        <taxon>Hyphomicrobiales</taxon>
        <taxon>Terrihabitans</taxon>
    </lineage>
</organism>
<reference evidence="4 5" key="1">
    <citation type="submission" date="2020-08" db="EMBL/GenBank/DDBJ databases">
        <title>Genome sequence of Rhizobiales bacterium strain IZ6.</title>
        <authorList>
            <person name="Nakai R."/>
            <person name="Naganuma T."/>
        </authorList>
    </citation>
    <scope>NUCLEOTIDE SEQUENCE [LARGE SCALE GENOMIC DNA]</scope>
    <source>
        <strain evidence="4 5">IZ6</strain>
    </source>
</reference>
<accession>A0A6S6QMH5</accession>
<dbReference type="GO" id="GO:0033897">
    <property type="term" value="F:ribonuclease T2 activity"/>
    <property type="evidence" value="ECO:0007669"/>
    <property type="project" value="InterPro"/>
</dbReference>
<evidence type="ECO:0000313" key="4">
    <source>
        <dbReference type="EMBL" id="BCJ90139.1"/>
    </source>
</evidence>
<dbReference type="GO" id="GO:0003723">
    <property type="term" value="F:RNA binding"/>
    <property type="evidence" value="ECO:0007669"/>
    <property type="project" value="InterPro"/>
</dbReference>
<gene>
    <name evidence="4" type="ORF">IZ6_08740</name>
</gene>
<dbReference type="PANTHER" id="PTHR11240:SF22">
    <property type="entry name" value="RIBONUCLEASE T2"/>
    <property type="match status" value="1"/>
</dbReference>
<dbReference type="InterPro" id="IPR033130">
    <property type="entry name" value="RNase_T2_His_AS_2"/>
</dbReference>
<protein>
    <submittedName>
        <fullName evidence="4">Ribonuclease</fullName>
    </submittedName>
</protein>
<dbReference type="Proteomes" id="UP000515317">
    <property type="component" value="Chromosome"/>
</dbReference>
<dbReference type="AlphaFoldDB" id="A0A6S6QMH5"/>
<dbReference type="RefSeq" id="WP_225873997.1">
    <property type="nucleotide sequence ID" value="NZ_AP023361.1"/>
</dbReference>
<dbReference type="PROSITE" id="PS00531">
    <property type="entry name" value="RNASE_T2_2"/>
    <property type="match status" value="1"/>
</dbReference>
<dbReference type="CDD" id="cd01062">
    <property type="entry name" value="RNase_T2_prok"/>
    <property type="match status" value="1"/>
</dbReference>
<evidence type="ECO:0000256" key="3">
    <source>
        <dbReference type="SAM" id="SignalP"/>
    </source>
</evidence>
<dbReference type="PROSITE" id="PS00530">
    <property type="entry name" value="RNASE_T2_1"/>
    <property type="match status" value="1"/>
</dbReference>
<dbReference type="InterPro" id="IPR039378">
    <property type="entry name" value="RNase_T2_prok"/>
</dbReference>
<name>A0A6S6QMH5_9HYPH</name>
<evidence type="ECO:0000313" key="5">
    <source>
        <dbReference type="Proteomes" id="UP000515317"/>
    </source>
</evidence>
<dbReference type="KEGG" id="tso:IZ6_08740"/>
<dbReference type="EMBL" id="AP023361">
    <property type="protein sequence ID" value="BCJ90139.1"/>
    <property type="molecule type" value="Genomic_DNA"/>
</dbReference>
<sequence>MRLTALAAAWLFLCSPSLARDFDFYVLSLSWSPSYCAAEGAQAEPAQCSGGRPYAFVVHGLWPQLENGFPEFCDPSPEWVPNNVVNSMLDLMPSRRLIIHEWKKHGTCSGLPAADYFALVRDVRTKVNIPAAYSNPQSWQTVSPATVEAEFRKANPGLKPDAIAVTCDNRHLREVRLCLTPDLNFRSCPEVDRRSCKRQDVVMPPLR</sequence>
<proteinExistence type="inferred from homology"/>
<dbReference type="InterPro" id="IPR018188">
    <property type="entry name" value="RNase_T2_His_AS_1"/>
</dbReference>
<dbReference type="Gene3D" id="3.90.730.10">
    <property type="entry name" value="Ribonuclease T2-like"/>
    <property type="match status" value="1"/>
</dbReference>
<dbReference type="GO" id="GO:0006401">
    <property type="term" value="P:RNA catabolic process"/>
    <property type="evidence" value="ECO:0007669"/>
    <property type="project" value="UniProtKB-ARBA"/>
</dbReference>
<dbReference type="Pfam" id="PF00445">
    <property type="entry name" value="Ribonuclease_T2"/>
    <property type="match status" value="1"/>
</dbReference>
<keyword evidence="3" id="KW-0732">Signal</keyword>
<keyword evidence="5" id="KW-1185">Reference proteome</keyword>
<dbReference type="InterPro" id="IPR001568">
    <property type="entry name" value="RNase_T2-like"/>
</dbReference>
<dbReference type="SUPFAM" id="SSF55895">
    <property type="entry name" value="Ribonuclease Rh-like"/>
    <property type="match status" value="1"/>
</dbReference>
<dbReference type="PANTHER" id="PTHR11240">
    <property type="entry name" value="RIBONUCLEASE T2"/>
    <property type="match status" value="1"/>
</dbReference>